<protein>
    <submittedName>
        <fullName evidence="2">Uncharacterized protein</fullName>
    </submittedName>
</protein>
<sequence length="54" mass="6473">FSSITFCSYGRFFKVIYIYVCWTLLVVGIYRVCRFIKNPRYPEPINELHLAMGF</sequence>
<accession>A0AAV7QLH3</accession>
<dbReference type="EMBL" id="JANPWB010000010">
    <property type="protein sequence ID" value="KAJ1141402.1"/>
    <property type="molecule type" value="Genomic_DNA"/>
</dbReference>
<dbReference type="Proteomes" id="UP001066276">
    <property type="component" value="Chromosome 6"/>
</dbReference>
<feature type="non-terminal residue" evidence="2">
    <location>
        <position position="54"/>
    </location>
</feature>
<evidence type="ECO:0000313" key="3">
    <source>
        <dbReference type="Proteomes" id="UP001066276"/>
    </source>
</evidence>
<reference evidence="2" key="1">
    <citation type="journal article" date="2022" name="bioRxiv">
        <title>Sequencing and chromosome-scale assembly of the giantPleurodeles waltlgenome.</title>
        <authorList>
            <person name="Brown T."/>
            <person name="Elewa A."/>
            <person name="Iarovenko S."/>
            <person name="Subramanian E."/>
            <person name="Araus A.J."/>
            <person name="Petzold A."/>
            <person name="Susuki M."/>
            <person name="Suzuki K.-i.T."/>
            <person name="Hayashi T."/>
            <person name="Toyoda A."/>
            <person name="Oliveira C."/>
            <person name="Osipova E."/>
            <person name="Leigh N.D."/>
            <person name="Simon A."/>
            <person name="Yun M.H."/>
        </authorList>
    </citation>
    <scope>NUCLEOTIDE SEQUENCE</scope>
    <source>
        <strain evidence="2">20211129_DDA</strain>
        <tissue evidence="2">Liver</tissue>
    </source>
</reference>
<keyword evidence="3" id="KW-1185">Reference proteome</keyword>
<keyword evidence="1" id="KW-1133">Transmembrane helix</keyword>
<evidence type="ECO:0000256" key="1">
    <source>
        <dbReference type="SAM" id="Phobius"/>
    </source>
</evidence>
<proteinExistence type="predicted"/>
<evidence type="ECO:0000313" key="2">
    <source>
        <dbReference type="EMBL" id="KAJ1141402.1"/>
    </source>
</evidence>
<comment type="caution">
    <text evidence="2">The sequence shown here is derived from an EMBL/GenBank/DDBJ whole genome shotgun (WGS) entry which is preliminary data.</text>
</comment>
<name>A0AAV7QLH3_PLEWA</name>
<keyword evidence="1" id="KW-0812">Transmembrane</keyword>
<organism evidence="2 3">
    <name type="scientific">Pleurodeles waltl</name>
    <name type="common">Iberian ribbed newt</name>
    <dbReference type="NCBI Taxonomy" id="8319"/>
    <lineage>
        <taxon>Eukaryota</taxon>
        <taxon>Metazoa</taxon>
        <taxon>Chordata</taxon>
        <taxon>Craniata</taxon>
        <taxon>Vertebrata</taxon>
        <taxon>Euteleostomi</taxon>
        <taxon>Amphibia</taxon>
        <taxon>Batrachia</taxon>
        <taxon>Caudata</taxon>
        <taxon>Salamandroidea</taxon>
        <taxon>Salamandridae</taxon>
        <taxon>Pleurodelinae</taxon>
        <taxon>Pleurodeles</taxon>
    </lineage>
</organism>
<keyword evidence="1" id="KW-0472">Membrane</keyword>
<dbReference type="AlphaFoldDB" id="A0AAV7QLH3"/>
<feature type="transmembrane region" description="Helical" evidence="1">
    <location>
        <begin position="12"/>
        <end position="33"/>
    </location>
</feature>
<gene>
    <name evidence="2" type="ORF">NDU88_007735</name>
</gene>
<feature type="non-terminal residue" evidence="2">
    <location>
        <position position="1"/>
    </location>
</feature>